<accession>A0A1K2HCD6</accession>
<dbReference type="OrthoDB" id="7870017at2"/>
<keyword evidence="1" id="KW-0472">Membrane</keyword>
<organism evidence="2 3">
    <name type="scientific">Pseudolactococcus chungangensis CAU 28 = DSM 22330</name>
    <dbReference type="NCBI Taxonomy" id="1122154"/>
    <lineage>
        <taxon>Bacteria</taxon>
        <taxon>Bacillati</taxon>
        <taxon>Bacillota</taxon>
        <taxon>Bacilli</taxon>
        <taxon>Lactobacillales</taxon>
        <taxon>Streptococcaceae</taxon>
        <taxon>Pseudolactococcus</taxon>
    </lineage>
</organism>
<evidence type="ECO:0000313" key="3">
    <source>
        <dbReference type="Proteomes" id="UP000185655"/>
    </source>
</evidence>
<dbReference type="EMBL" id="FPKS01000005">
    <property type="protein sequence ID" value="SFZ74209.1"/>
    <property type="molecule type" value="Genomic_DNA"/>
</dbReference>
<dbReference type="RefSeq" id="WP_031365958.1">
    <property type="nucleotide sequence ID" value="NZ_FPKS01000005.1"/>
</dbReference>
<feature type="transmembrane region" description="Helical" evidence="1">
    <location>
        <begin position="86"/>
        <end position="104"/>
    </location>
</feature>
<proteinExistence type="predicted"/>
<dbReference type="InterPro" id="IPR008407">
    <property type="entry name" value="Brnchd-chn_aa_trnsp_AzlD"/>
</dbReference>
<evidence type="ECO:0000313" key="2">
    <source>
        <dbReference type="EMBL" id="SFZ74209.1"/>
    </source>
</evidence>
<dbReference type="STRING" id="1122154.SAMN02746068_01166"/>
<feature type="transmembrane region" description="Helical" evidence="1">
    <location>
        <begin position="37"/>
        <end position="57"/>
    </location>
</feature>
<gene>
    <name evidence="2" type="ORF">SAMN02746068_01166</name>
</gene>
<keyword evidence="1" id="KW-0812">Transmembrane</keyword>
<keyword evidence="1" id="KW-1133">Transmembrane helix</keyword>
<reference evidence="2 3" key="1">
    <citation type="submission" date="2016-11" db="EMBL/GenBank/DDBJ databases">
        <authorList>
            <person name="Jaros S."/>
            <person name="Januszkiewicz K."/>
            <person name="Wedrychowicz H."/>
        </authorList>
    </citation>
    <scope>NUCLEOTIDE SEQUENCE [LARGE SCALE GENOMIC DNA]</scope>
    <source>
        <strain evidence="2 3">DSM 22330</strain>
    </source>
</reference>
<name>A0A1K2HCD6_9LACT</name>
<sequence length="105" mass="11911">MYFYLALFFSVIVTWVPRISPFPLAKLIQFPAFFKRFLNYLSLSMMTSLMVSELLILHKNALPSFDGLRCVAMIPAMAVGYLRKSLMLAVVTGVMTMALLRLLVV</sequence>
<dbReference type="AlphaFoldDB" id="A0A1K2HCD6"/>
<evidence type="ECO:0000256" key="1">
    <source>
        <dbReference type="SAM" id="Phobius"/>
    </source>
</evidence>
<dbReference type="Proteomes" id="UP000185655">
    <property type="component" value="Unassembled WGS sequence"/>
</dbReference>
<dbReference type="Pfam" id="PF05437">
    <property type="entry name" value="AzlD"/>
    <property type="match status" value="1"/>
</dbReference>
<protein>
    <submittedName>
        <fullName evidence="2">Branched-chain amino acid transport protein</fullName>
    </submittedName>
</protein>